<gene>
    <name evidence="1" type="ORF">EUA06_22035</name>
</gene>
<sequence>MSPRRGGEADKLGNRYEAAWTIHHALFCLADARFSLTVEDVDPELNHGSEFTFHTGTRTEVHQLKRSTGSGNSWSLSALASRDVFAAAATHVAKGRDYHFVSSVPCGDLPELTERARKATDADDFAQRWLNKGLRSTFDELSAKEYFGSAEIAWSTLRGMWFQVQTETDVVRSNTVLAASRFQGATGHLIALAIHDVLLDTLGLQMTRDVLEQRLAEHGIEPLSTGSAATVRDSIDSATGSWLTSVQSELLQPTIERAEADALVAALREHRLCLVAGTAGGGKSAVLEQAIAKLQQDGAPVLALRLDRLESFATTIALGRQLGFDTSPAAALATISDGQSAYLVIDQLDAVSLASGRMPTSFDVVASLVGEALTVPGLKVIIACREFDIDNDHRIRAMASRNDLKTIKVGTLTDEEVNKAVAAMGLDADSVTASQRALLKTPVHLVLLSSIAGQPDALAFQSKGSLFEAFWERKRQASDLRRPGVRFSSVISRVANAASDRQALSVPVEILDEDDLRQHADVLVSEHVLARDGDRIAFFHESFFDYAFARQWVSRGESLVEFLTRDEQELFRRGQVRQILQHLREREPNRFHDELEALLMSDEIRFHVKEAALAVLGSLANPGSDDTSLVVRVTDSRPDFEERLWQQVRRPSWFTQLNADGYITSWLDGTDEHRRKFAASVLSVGAIRHGDDVAAILSTRRSNPDHTQWLRLALRQADIHANRALFDSLLDALKQGLFDDAEHELWLAVHDLVDNQPLWAVELLEARFVTHPNALVLNDSGKVTDLELREYTASEMVKKASLAEPLAFAAAMIPYLRDAVEATLTGPREGKPLRDKHFMLRWPEEDMGERDLDDAILSGCVRALGHLAASSPDDARPFLQDLASDPYDTSQYVLYQALIRGASNFPEWAAELLLEGGPRLDCGYASDADWVARELARAIAPLVSAETHGKLEALFRDLRSPYESRESIGHTAFTFLSALDQNRLTPEGRKRLEEYRRKFKRDEPLAPRGITGGTVNSPISEDAAKKMSDDQWLRAIRRYDSDEHDWGTLRGGARELSSSLRVRVAADPDRFARLALQLTADMNDAYGDAVLMGLGDGRAAEPETAYAAIRHIASFRHSSNDRWLGMAVRKYYKDAPLDLLELILDRAMHSPDPADNTPVMTRGDGDGRRAEDLRMNGINTARGSLAEALGDLLINDVDGARTKLVEPHLQALAGDPVLSVRSCVAHTLSASLRHARPAVLSAFETLIDTEDVLLAAQLVLPLMLYIGNVDPEVIEPVIERMLASDNDEVRDAGGQMATFAGLEWQKPELLTNALQGDEKVRTGAARILAARIDRTSNSELATASLVGLMNDDADAVREAVAEVAPHLRDRALRPFEVLLTALIESKSYEHATPQLLLTLQHAPDRVDHLVLLASRRFLAVFGEQASDIRTSAAGDAHYISELVVRGLAQSRDRTHKGALLDVLDELMLRGVYGIDDAISKAERL</sequence>
<dbReference type="SUPFAM" id="SSF52540">
    <property type="entry name" value="P-loop containing nucleoside triphosphate hydrolases"/>
    <property type="match status" value="1"/>
</dbReference>
<keyword evidence="2" id="KW-1185">Reference proteome</keyword>
<dbReference type="Proteomes" id="UP000291838">
    <property type="component" value="Unassembled WGS sequence"/>
</dbReference>
<dbReference type="InterPro" id="IPR016024">
    <property type="entry name" value="ARM-type_fold"/>
</dbReference>
<accession>A0A4V1RJC2</accession>
<comment type="caution">
    <text evidence="1">The sequence shown here is derived from an EMBL/GenBank/DDBJ whole genome shotgun (WGS) entry which is preliminary data.</text>
</comment>
<name>A0A4V1RJC2_9ACTN</name>
<dbReference type="OrthoDB" id="7051144at2"/>
<dbReference type="SUPFAM" id="SSF48371">
    <property type="entry name" value="ARM repeat"/>
    <property type="match status" value="1"/>
</dbReference>
<reference evidence="1 2" key="1">
    <citation type="submission" date="2019-01" db="EMBL/GenBank/DDBJ databases">
        <title>Novel species of Nocardioides.</title>
        <authorList>
            <person name="Liu Q."/>
            <person name="Xin Y.-H."/>
        </authorList>
    </citation>
    <scope>NUCLEOTIDE SEQUENCE [LARGE SCALE GENOMIC DNA]</scope>
    <source>
        <strain evidence="1 2">HLT3-15</strain>
    </source>
</reference>
<dbReference type="RefSeq" id="WP_129479825.1">
    <property type="nucleotide sequence ID" value="NZ_SDWS01000020.1"/>
</dbReference>
<dbReference type="InterPro" id="IPR027417">
    <property type="entry name" value="P-loop_NTPase"/>
</dbReference>
<evidence type="ECO:0000313" key="2">
    <source>
        <dbReference type="Proteomes" id="UP000291838"/>
    </source>
</evidence>
<protein>
    <recommendedName>
        <fullName evidence="3">ATP-binding protein</fullName>
    </recommendedName>
</protein>
<evidence type="ECO:0008006" key="3">
    <source>
        <dbReference type="Google" id="ProtNLM"/>
    </source>
</evidence>
<dbReference type="Gene3D" id="1.25.10.10">
    <property type="entry name" value="Leucine-rich Repeat Variant"/>
    <property type="match status" value="1"/>
</dbReference>
<dbReference type="InterPro" id="IPR011989">
    <property type="entry name" value="ARM-like"/>
</dbReference>
<organism evidence="1 2">
    <name type="scientific">Nocardioides glacieisoli</name>
    <dbReference type="NCBI Taxonomy" id="1168730"/>
    <lineage>
        <taxon>Bacteria</taxon>
        <taxon>Bacillati</taxon>
        <taxon>Actinomycetota</taxon>
        <taxon>Actinomycetes</taxon>
        <taxon>Propionibacteriales</taxon>
        <taxon>Nocardioidaceae</taxon>
        <taxon>Nocardioides</taxon>
    </lineage>
</organism>
<proteinExistence type="predicted"/>
<dbReference type="EMBL" id="SDWS01000020">
    <property type="protein sequence ID" value="RYB88272.1"/>
    <property type="molecule type" value="Genomic_DNA"/>
</dbReference>
<evidence type="ECO:0000313" key="1">
    <source>
        <dbReference type="EMBL" id="RYB88272.1"/>
    </source>
</evidence>